<evidence type="ECO:0000256" key="8">
    <source>
        <dbReference type="ARBA" id="ARBA00048679"/>
    </source>
</evidence>
<dbReference type="Pfam" id="PF00069">
    <property type="entry name" value="Pkinase"/>
    <property type="match status" value="1"/>
</dbReference>
<feature type="region of interest" description="Disordered" evidence="10">
    <location>
        <begin position="602"/>
        <end position="626"/>
    </location>
</feature>
<dbReference type="NCBIfam" id="NF033483">
    <property type="entry name" value="PknB_PASTA_kin"/>
    <property type="match status" value="1"/>
</dbReference>
<evidence type="ECO:0000259" key="13">
    <source>
        <dbReference type="PROSITE" id="PS51178"/>
    </source>
</evidence>
<feature type="compositionally biased region" description="Acidic residues" evidence="10">
    <location>
        <begin position="319"/>
        <end position="336"/>
    </location>
</feature>
<feature type="binding site" evidence="9">
    <location>
        <position position="41"/>
    </location>
    <ligand>
        <name>ATP</name>
        <dbReference type="ChEBI" id="CHEBI:30616"/>
    </ligand>
</feature>
<organism evidence="14 15">
    <name type="scientific">Ruminococcus gauvreauii</name>
    <dbReference type="NCBI Taxonomy" id="438033"/>
    <lineage>
        <taxon>Bacteria</taxon>
        <taxon>Bacillati</taxon>
        <taxon>Bacillota</taxon>
        <taxon>Clostridia</taxon>
        <taxon>Eubacteriales</taxon>
        <taxon>Oscillospiraceae</taxon>
        <taxon>Ruminococcus</taxon>
    </lineage>
</organism>
<dbReference type="Gene3D" id="1.10.510.10">
    <property type="entry name" value="Transferase(Phosphotransferase) domain 1"/>
    <property type="match status" value="1"/>
</dbReference>
<dbReference type="Proteomes" id="UP001060164">
    <property type="component" value="Chromosome"/>
</dbReference>
<name>A0ABY5VE13_9FIRM</name>
<dbReference type="PROSITE" id="PS00107">
    <property type="entry name" value="PROTEIN_KINASE_ATP"/>
    <property type="match status" value="1"/>
</dbReference>
<feature type="domain" description="Protein kinase" evidence="12">
    <location>
        <begin position="12"/>
        <end position="271"/>
    </location>
</feature>
<evidence type="ECO:0000256" key="4">
    <source>
        <dbReference type="ARBA" id="ARBA00022741"/>
    </source>
</evidence>
<dbReference type="PROSITE" id="PS00108">
    <property type="entry name" value="PROTEIN_KINASE_ST"/>
    <property type="match status" value="1"/>
</dbReference>
<feature type="region of interest" description="Disordered" evidence="10">
    <location>
        <begin position="380"/>
        <end position="402"/>
    </location>
</feature>
<dbReference type="PROSITE" id="PS50011">
    <property type="entry name" value="PROTEIN_KINASE_DOM"/>
    <property type="match status" value="1"/>
</dbReference>
<evidence type="ECO:0000256" key="2">
    <source>
        <dbReference type="ARBA" id="ARBA00022527"/>
    </source>
</evidence>
<evidence type="ECO:0000256" key="5">
    <source>
        <dbReference type="ARBA" id="ARBA00022777"/>
    </source>
</evidence>
<feature type="compositionally biased region" description="Acidic residues" evidence="10">
    <location>
        <begin position="387"/>
        <end position="402"/>
    </location>
</feature>
<sequence length="712" mass="76932">MLKEGMILVERYEIISKIGTGGMADVYKARDHKLNRLVAVKVLKPEFRDDKSFVAKFRKEAQAAAGLAHPNIVNVYDVGEDEGVNFIVMELVEGITLKDYIKKKGKLSVKEATSIAIQVSLGLEAAHNSDIVHRDVKPQNIIISTDGKVKLSDFGIARAVSSNTITSNVMVSVHYSSPEQVRGGYSDKKSDIYSLGVTMYEMVTGRVPFDGDTSVAIAIKHLQEEMVPPSKYTPDLPFSLEQIILKCTQKSVDRRYNNLSEVIEDLKHSLVDPNGTFVQLAPLSSHAQTVRISQEELDAIKEGKTEAQDKPYQEQPVIYDDDDEDEYEDDDEDDEGGISSKLEKAMTIGGFIIGAIIICILIYFIGTAAGIFKFGSDKKKEPQQIEENQDNQDDETSDDEDMVEVPELRGKTVAEAEEALKDTGIGLKKVAEEPSDEYAKGQIMRQSEAAGSKVQKHTTIEYTLSTGSAQLTVPNIVGQPQADAEAALRDMGLETSVQQDYSADVAIGSVISVSPDVGTSVNVGDTVTLVVSKGASDVEVTVPSVRGISEEDAKATLENLGLIVTVETGTSSSVGEGEVYEQSISSGTRVNSGTEITISVNRADATNNTPLQNDSPDGSDSQAGTYSGTWACSKRLGEPSNYSGGAVKLELVQNVNGETVTTPIVEGATISFPYNVEITGADGVDTGTVYLYELVDGDYVQRAQYTVPFTES</sequence>
<dbReference type="InterPro" id="IPR011009">
    <property type="entry name" value="Kinase-like_dom_sf"/>
</dbReference>
<evidence type="ECO:0000256" key="7">
    <source>
        <dbReference type="ARBA" id="ARBA00047899"/>
    </source>
</evidence>
<feature type="compositionally biased region" description="Basic and acidic residues" evidence="10">
    <location>
        <begin position="302"/>
        <end position="312"/>
    </location>
</feature>
<accession>A0ABY5VE13</accession>
<keyword evidence="15" id="KW-1185">Reference proteome</keyword>
<dbReference type="PROSITE" id="PS51178">
    <property type="entry name" value="PASTA"/>
    <property type="match status" value="3"/>
</dbReference>
<gene>
    <name evidence="14" type="primary">pknB</name>
    <name evidence="14" type="ORF">NQ502_14030</name>
</gene>
<reference evidence="14" key="1">
    <citation type="journal article" date="2022" name="Cell">
        <title>Design, construction, and in vivo augmentation of a complex gut microbiome.</title>
        <authorList>
            <person name="Cheng A.G."/>
            <person name="Ho P.Y."/>
            <person name="Aranda-Diaz A."/>
            <person name="Jain S."/>
            <person name="Yu F.B."/>
            <person name="Meng X."/>
            <person name="Wang M."/>
            <person name="Iakiviak M."/>
            <person name="Nagashima K."/>
            <person name="Zhao A."/>
            <person name="Murugkar P."/>
            <person name="Patil A."/>
            <person name="Atabakhsh K."/>
            <person name="Weakley A."/>
            <person name="Yan J."/>
            <person name="Brumbaugh A.R."/>
            <person name="Higginbottom S."/>
            <person name="Dimas A."/>
            <person name="Shiver A.L."/>
            <person name="Deutschbauer A."/>
            <person name="Neff N."/>
            <person name="Sonnenburg J.L."/>
            <person name="Huang K.C."/>
            <person name="Fischbach M.A."/>
        </authorList>
    </citation>
    <scope>NUCLEOTIDE SEQUENCE</scope>
    <source>
        <strain evidence="14">DSM 19829</strain>
    </source>
</reference>
<dbReference type="InterPro" id="IPR017441">
    <property type="entry name" value="Protein_kinase_ATP_BS"/>
</dbReference>
<keyword evidence="5 14" id="KW-0418">Kinase</keyword>
<dbReference type="CDD" id="cd14014">
    <property type="entry name" value="STKc_PknB_like"/>
    <property type="match status" value="1"/>
</dbReference>
<keyword evidence="6 9" id="KW-0067">ATP-binding</keyword>
<comment type="catalytic activity">
    <reaction evidence="8">
        <text>L-seryl-[protein] + ATP = O-phospho-L-seryl-[protein] + ADP + H(+)</text>
        <dbReference type="Rhea" id="RHEA:17989"/>
        <dbReference type="Rhea" id="RHEA-COMP:9863"/>
        <dbReference type="Rhea" id="RHEA-COMP:11604"/>
        <dbReference type="ChEBI" id="CHEBI:15378"/>
        <dbReference type="ChEBI" id="CHEBI:29999"/>
        <dbReference type="ChEBI" id="CHEBI:30616"/>
        <dbReference type="ChEBI" id="CHEBI:83421"/>
        <dbReference type="ChEBI" id="CHEBI:456216"/>
        <dbReference type="EC" id="2.7.11.1"/>
    </reaction>
</comment>
<feature type="domain" description="PASTA" evidence="13">
    <location>
        <begin position="467"/>
        <end position="533"/>
    </location>
</feature>
<dbReference type="SMART" id="SM00220">
    <property type="entry name" value="S_TKc"/>
    <property type="match status" value="1"/>
</dbReference>
<dbReference type="EMBL" id="CP102290">
    <property type="protein sequence ID" value="UWP58492.1"/>
    <property type="molecule type" value="Genomic_DNA"/>
</dbReference>
<evidence type="ECO:0000313" key="15">
    <source>
        <dbReference type="Proteomes" id="UP001060164"/>
    </source>
</evidence>
<evidence type="ECO:0000256" key="10">
    <source>
        <dbReference type="SAM" id="MobiDB-lite"/>
    </source>
</evidence>
<dbReference type="Pfam" id="PF03793">
    <property type="entry name" value="PASTA"/>
    <property type="match status" value="3"/>
</dbReference>
<feature type="domain" description="PASTA" evidence="13">
    <location>
        <begin position="537"/>
        <end position="602"/>
    </location>
</feature>
<comment type="catalytic activity">
    <reaction evidence="7">
        <text>L-threonyl-[protein] + ATP = O-phospho-L-threonyl-[protein] + ADP + H(+)</text>
        <dbReference type="Rhea" id="RHEA:46608"/>
        <dbReference type="Rhea" id="RHEA-COMP:11060"/>
        <dbReference type="Rhea" id="RHEA-COMP:11605"/>
        <dbReference type="ChEBI" id="CHEBI:15378"/>
        <dbReference type="ChEBI" id="CHEBI:30013"/>
        <dbReference type="ChEBI" id="CHEBI:30616"/>
        <dbReference type="ChEBI" id="CHEBI:61977"/>
        <dbReference type="ChEBI" id="CHEBI:456216"/>
        <dbReference type="EC" id="2.7.11.1"/>
    </reaction>
</comment>
<feature type="transmembrane region" description="Helical" evidence="11">
    <location>
        <begin position="348"/>
        <end position="372"/>
    </location>
</feature>
<dbReference type="InterPro" id="IPR008271">
    <property type="entry name" value="Ser/Thr_kinase_AS"/>
</dbReference>
<evidence type="ECO:0000313" key="14">
    <source>
        <dbReference type="EMBL" id="UWP58492.1"/>
    </source>
</evidence>
<feature type="region of interest" description="Disordered" evidence="10">
    <location>
        <begin position="302"/>
        <end position="337"/>
    </location>
</feature>
<proteinExistence type="predicted"/>
<dbReference type="Gene3D" id="3.30.200.20">
    <property type="entry name" value="Phosphorylase Kinase, domain 1"/>
    <property type="match status" value="1"/>
</dbReference>
<dbReference type="Gene3D" id="3.30.10.20">
    <property type="match status" value="3"/>
</dbReference>
<keyword evidence="11" id="KW-0812">Transmembrane</keyword>
<evidence type="ECO:0000256" key="3">
    <source>
        <dbReference type="ARBA" id="ARBA00022679"/>
    </source>
</evidence>
<dbReference type="CDD" id="cd06577">
    <property type="entry name" value="PASTA_pknB"/>
    <property type="match status" value="3"/>
</dbReference>
<evidence type="ECO:0000256" key="11">
    <source>
        <dbReference type="SAM" id="Phobius"/>
    </source>
</evidence>
<dbReference type="PANTHER" id="PTHR43289">
    <property type="entry name" value="MITOGEN-ACTIVATED PROTEIN KINASE KINASE KINASE 20-RELATED"/>
    <property type="match status" value="1"/>
</dbReference>
<protein>
    <recommendedName>
        <fullName evidence="1">non-specific serine/threonine protein kinase</fullName>
        <ecNumber evidence="1">2.7.11.1</ecNumber>
    </recommendedName>
</protein>
<evidence type="ECO:0000256" key="6">
    <source>
        <dbReference type="ARBA" id="ARBA00022840"/>
    </source>
</evidence>
<dbReference type="GO" id="GO:0016301">
    <property type="term" value="F:kinase activity"/>
    <property type="evidence" value="ECO:0007669"/>
    <property type="project" value="UniProtKB-KW"/>
</dbReference>
<keyword evidence="11" id="KW-1133">Transmembrane helix</keyword>
<dbReference type="PANTHER" id="PTHR43289:SF34">
    <property type="entry name" value="SERINE_THREONINE-PROTEIN KINASE YBDM-RELATED"/>
    <property type="match status" value="1"/>
</dbReference>
<dbReference type="SUPFAM" id="SSF54184">
    <property type="entry name" value="Penicillin-binding protein 2x (pbp-2x), c-terminal domain"/>
    <property type="match status" value="1"/>
</dbReference>
<keyword evidence="2" id="KW-0723">Serine/threonine-protein kinase</keyword>
<keyword evidence="3" id="KW-0808">Transferase</keyword>
<evidence type="ECO:0000256" key="9">
    <source>
        <dbReference type="PROSITE-ProRule" id="PRU10141"/>
    </source>
</evidence>
<dbReference type="SMART" id="SM00740">
    <property type="entry name" value="PASTA"/>
    <property type="match status" value="3"/>
</dbReference>
<dbReference type="SUPFAM" id="SSF56112">
    <property type="entry name" value="Protein kinase-like (PK-like)"/>
    <property type="match status" value="1"/>
</dbReference>
<dbReference type="InterPro" id="IPR000719">
    <property type="entry name" value="Prot_kinase_dom"/>
</dbReference>
<evidence type="ECO:0000259" key="12">
    <source>
        <dbReference type="PROSITE" id="PS50011"/>
    </source>
</evidence>
<keyword evidence="4 9" id="KW-0547">Nucleotide-binding</keyword>
<feature type="domain" description="PASTA" evidence="13">
    <location>
        <begin position="399"/>
        <end position="466"/>
    </location>
</feature>
<evidence type="ECO:0000256" key="1">
    <source>
        <dbReference type="ARBA" id="ARBA00012513"/>
    </source>
</evidence>
<dbReference type="EC" id="2.7.11.1" evidence="1"/>
<dbReference type="InterPro" id="IPR005543">
    <property type="entry name" value="PASTA_dom"/>
</dbReference>
<dbReference type="RefSeq" id="WP_028528811.1">
    <property type="nucleotide sequence ID" value="NZ_CABLBR010000015.1"/>
</dbReference>
<keyword evidence="11" id="KW-0472">Membrane</keyword>